<dbReference type="AlphaFoldDB" id="A0A2J6PFN8"/>
<name>A0A2J6PFN8_9HELO</name>
<accession>A0A2J6PFN8</accession>
<gene>
    <name evidence="1" type="ORF">NA56DRAFT_695276</name>
</gene>
<evidence type="ECO:0000313" key="2">
    <source>
        <dbReference type="Proteomes" id="UP000235672"/>
    </source>
</evidence>
<proteinExistence type="predicted"/>
<dbReference type="EMBL" id="KZ613543">
    <property type="protein sequence ID" value="PMD12716.1"/>
    <property type="molecule type" value="Genomic_DNA"/>
</dbReference>
<sequence>MAFTEGHYQHGLSKLSLFLSCTFAELAIDLGKGLGSLPAIREDLESLVERIGLISKSLLEIHSSAKEVNIASNVYYGSFSSHFDEVMRLVNFSAPFYDLPLENTRKGGVRWETMPIEPLFSTEHLPVARDPWKDNTRIGLRKCVSLIENITAGVLATLNAAIQGLSKRDHWTLSAFIDPQFYLITHLSRAQMENLAFYFLDQSLVKFPSRIGYKGHNSSVRFSWNGLHDATRAVYLGLDWPDNATLSQTHPRLSKALMTAASNARPRLEDIEIWEGHTRSYNFTRSLGKLLLRNELEVSFQGRRPKRMIAYLFVGRLAIFRAKREALILQLDIHSRRPLLITNTAVENSVYWYVTIYWGENIPGAGYVVRFAKLFLGTAEESNVWESFLAATLLPGARSRSILKMNGDAEHENLHQITAMAENIVLSWIQTQTRSERHLRILRTGTQ</sequence>
<organism evidence="1 2">
    <name type="scientific">Hyaloscypha hepaticicola</name>
    <dbReference type="NCBI Taxonomy" id="2082293"/>
    <lineage>
        <taxon>Eukaryota</taxon>
        <taxon>Fungi</taxon>
        <taxon>Dikarya</taxon>
        <taxon>Ascomycota</taxon>
        <taxon>Pezizomycotina</taxon>
        <taxon>Leotiomycetes</taxon>
        <taxon>Helotiales</taxon>
        <taxon>Hyaloscyphaceae</taxon>
        <taxon>Hyaloscypha</taxon>
    </lineage>
</organism>
<protein>
    <submittedName>
        <fullName evidence="1">Uncharacterized protein</fullName>
    </submittedName>
</protein>
<evidence type="ECO:0000313" key="1">
    <source>
        <dbReference type="EMBL" id="PMD12716.1"/>
    </source>
</evidence>
<keyword evidence="2" id="KW-1185">Reference proteome</keyword>
<reference evidence="1 2" key="1">
    <citation type="submission" date="2016-05" db="EMBL/GenBank/DDBJ databases">
        <title>A degradative enzymes factory behind the ericoid mycorrhizal symbiosis.</title>
        <authorList>
            <consortium name="DOE Joint Genome Institute"/>
            <person name="Martino E."/>
            <person name="Morin E."/>
            <person name="Grelet G."/>
            <person name="Kuo A."/>
            <person name="Kohler A."/>
            <person name="Daghino S."/>
            <person name="Barry K."/>
            <person name="Choi C."/>
            <person name="Cichocki N."/>
            <person name="Clum A."/>
            <person name="Copeland A."/>
            <person name="Hainaut M."/>
            <person name="Haridas S."/>
            <person name="Labutti K."/>
            <person name="Lindquist E."/>
            <person name="Lipzen A."/>
            <person name="Khouja H.-R."/>
            <person name="Murat C."/>
            <person name="Ohm R."/>
            <person name="Olson A."/>
            <person name="Spatafora J."/>
            <person name="Veneault-Fourrey C."/>
            <person name="Henrissat B."/>
            <person name="Grigoriev I."/>
            <person name="Martin F."/>
            <person name="Perotto S."/>
        </authorList>
    </citation>
    <scope>NUCLEOTIDE SEQUENCE [LARGE SCALE GENOMIC DNA]</scope>
    <source>
        <strain evidence="1 2">UAMH 7357</strain>
    </source>
</reference>
<dbReference type="Proteomes" id="UP000235672">
    <property type="component" value="Unassembled WGS sequence"/>
</dbReference>